<protein>
    <recommendedName>
        <fullName evidence="4">HNH endonuclease</fullName>
    </recommendedName>
</protein>
<dbReference type="AlphaFoldDB" id="A0A2S2D0M3"/>
<accession>A0A2S2D0M3</accession>
<evidence type="ECO:0000256" key="1">
    <source>
        <dbReference type="SAM" id="MobiDB-lite"/>
    </source>
</evidence>
<dbReference type="KEGG" id="azz:DEW08_30300"/>
<gene>
    <name evidence="2" type="ORF">DEW08_30300</name>
</gene>
<evidence type="ECO:0000313" key="3">
    <source>
        <dbReference type="Proteomes" id="UP000245629"/>
    </source>
</evidence>
<sequence>MLVHSVDMTDAPTEGKGARRRRSIAKHQRGRCFLCGRKLDFDLRQPHPMAPSLHHFIPIGRGGPSRTALNHVIAHTRCNQAQGREMPTPWQWMKYVLVMWRRGLVRWR</sequence>
<name>A0A2S2D0M3_9PROT</name>
<keyword evidence="3" id="KW-1185">Reference proteome</keyword>
<proteinExistence type="predicted"/>
<dbReference type="Proteomes" id="UP000245629">
    <property type="component" value="Plasmid unnamed5"/>
</dbReference>
<feature type="region of interest" description="Disordered" evidence="1">
    <location>
        <begin position="1"/>
        <end position="23"/>
    </location>
</feature>
<geneLocation type="plasmid" evidence="2 3">
    <name>unnamed5</name>
</geneLocation>
<evidence type="ECO:0008006" key="4">
    <source>
        <dbReference type="Google" id="ProtNLM"/>
    </source>
</evidence>
<dbReference type="Gene3D" id="1.10.30.50">
    <property type="match status" value="1"/>
</dbReference>
<reference evidence="3" key="1">
    <citation type="submission" date="2018-05" db="EMBL/GenBank/DDBJ databases">
        <title>Azospirillum thermophila sp. nov., a novel isolated from hot spring.</title>
        <authorList>
            <person name="Zhao Z."/>
        </authorList>
    </citation>
    <scope>NUCLEOTIDE SEQUENCE [LARGE SCALE GENOMIC DNA]</scope>
    <source>
        <strain evidence="3">CFH 70021</strain>
        <plasmid evidence="3">unnamed5</plasmid>
    </source>
</reference>
<keyword evidence="2" id="KW-0614">Plasmid</keyword>
<evidence type="ECO:0000313" key="2">
    <source>
        <dbReference type="EMBL" id="AWK90309.1"/>
    </source>
</evidence>
<organism evidence="2 3">
    <name type="scientific">Azospirillum thermophilum</name>
    <dbReference type="NCBI Taxonomy" id="2202148"/>
    <lineage>
        <taxon>Bacteria</taxon>
        <taxon>Pseudomonadati</taxon>
        <taxon>Pseudomonadota</taxon>
        <taxon>Alphaproteobacteria</taxon>
        <taxon>Rhodospirillales</taxon>
        <taxon>Azospirillaceae</taxon>
        <taxon>Azospirillum</taxon>
    </lineage>
</organism>
<dbReference type="EMBL" id="CP029360">
    <property type="protein sequence ID" value="AWK90309.1"/>
    <property type="molecule type" value="Genomic_DNA"/>
</dbReference>